<protein>
    <submittedName>
        <fullName evidence="3">Uncharacterized protein</fullName>
    </submittedName>
</protein>
<accession>D4IM13</accession>
<dbReference type="AlphaFoldDB" id="D4IM13"/>
<evidence type="ECO:0000256" key="2">
    <source>
        <dbReference type="SAM" id="SignalP"/>
    </source>
</evidence>
<dbReference type="RefSeq" id="WP_015546869.1">
    <property type="nucleotide sequence ID" value="NC_021030.1"/>
</dbReference>
<dbReference type="EMBL" id="FP929032">
    <property type="protein sequence ID" value="CBK63975.1"/>
    <property type="molecule type" value="Genomic_DNA"/>
</dbReference>
<evidence type="ECO:0000313" key="4">
    <source>
        <dbReference type="Proteomes" id="UP000008794"/>
    </source>
</evidence>
<reference evidence="3 4" key="2">
    <citation type="submission" date="2010-03" db="EMBL/GenBank/DDBJ databases">
        <authorList>
            <person name="Pajon A."/>
        </authorList>
    </citation>
    <scope>NUCLEOTIDE SEQUENCE [LARGE SCALE GENOMIC DNA]</scope>
    <source>
        <strain evidence="3 4">WAL 8301</strain>
    </source>
</reference>
<sequence length="92" mass="10114">MKKTIVMMAALMLTAGGMVYAQQPEKQDTPQKENPTAPEQKQEPTAPEEKPDPVKPEQTPAEPESEPAEQKSEPVKTEKNASLENQSGEVVR</sequence>
<keyword evidence="4" id="KW-1185">Reference proteome</keyword>
<evidence type="ECO:0000256" key="1">
    <source>
        <dbReference type="SAM" id="MobiDB-lite"/>
    </source>
</evidence>
<name>D4IM13_9BACT</name>
<feature type="chain" id="PRO_5003058329" evidence="2">
    <location>
        <begin position="22"/>
        <end position="92"/>
    </location>
</feature>
<reference evidence="3 4" key="1">
    <citation type="submission" date="2010-03" db="EMBL/GenBank/DDBJ databases">
        <title>The genome sequence of Alistipes shahii WAL 8301.</title>
        <authorList>
            <consortium name="metaHIT consortium -- http://www.metahit.eu/"/>
            <person name="Pajon A."/>
            <person name="Turner K."/>
            <person name="Parkhill J."/>
        </authorList>
    </citation>
    <scope>NUCLEOTIDE SEQUENCE [LARGE SCALE GENOMIC DNA]</scope>
    <source>
        <strain evidence="3 4">WAL 8301</strain>
    </source>
</reference>
<dbReference type="PATRIC" id="fig|717959.3.peg.3253"/>
<proteinExistence type="predicted"/>
<dbReference type="GeneID" id="92757080"/>
<keyword evidence="2" id="KW-0732">Signal</keyword>
<evidence type="ECO:0000313" key="3">
    <source>
        <dbReference type="EMBL" id="CBK63975.1"/>
    </source>
</evidence>
<dbReference type="HOGENOM" id="CLU_2406829_0_0_10"/>
<feature type="signal peptide" evidence="2">
    <location>
        <begin position="1"/>
        <end position="21"/>
    </location>
</feature>
<organism evidence="3 4">
    <name type="scientific">Alistipes shahii WAL 8301</name>
    <dbReference type="NCBI Taxonomy" id="717959"/>
    <lineage>
        <taxon>Bacteria</taxon>
        <taxon>Pseudomonadati</taxon>
        <taxon>Bacteroidota</taxon>
        <taxon>Bacteroidia</taxon>
        <taxon>Bacteroidales</taxon>
        <taxon>Rikenellaceae</taxon>
        <taxon>Alistipes</taxon>
    </lineage>
</organism>
<gene>
    <name evidence="3" type="ORF">AL1_15670</name>
</gene>
<feature type="region of interest" description="Disordered" evidence="1">
    <location>
        <begin position="21"/>
        <end position="92"/>
    </location>
</feature>
<feature type="compositionally biased region" description="Basic and acidic residues" evidence="1">
    <location>
        <begin position="68"/>
        <end position="81"/>
    </location>
</feature>
<dbReference type="KEGG" id="ash:AL1_15670"/>
<dbReference type="Proteomes" id="UP000008794">
    <property type="component" value="Chromosome"/>
</dbReference>
<feature type="compositionally biased region" description="Polar residues" evidence="1">
    <location>
        <begin position="82"/>
        <end position="92"/>
    </location>
</feature>